<keyword evidence="2" id="KW-1185">Reference proteome</keyword>
<gene>
    <name evidence="1" type="ORF">SPARVUS_LOCUS11839791</name>
</gene>
<protein>
    <submittedName>
        <fullName evidence="1">Uncharacterized protein</fullName>
    </submittedName>
</protein>
<accession>A0ABN9FFW0</accession>
<proteinExistence type="predicted"/>
<evidence type="ECO:0000313" key="2">
    <source>
        <dbReference type="Proteomes" id="UP001162483"/>
    </source>
</evidence>
<dbReference type="Proteomes" id="UP001162483">
    <property type="component" value="Unassembled WGS sequence"/>
</dbReference>
<comment type="caution">
    <text evidence="1">The sequence shown here is derived from an EMBL/GenBank/DDBJ whole genome shotgun (WGS) entry which is preliminary data.</text>
</comment>
<sequence length="64" mass="7141">PWCVPRSLFHRPSCIPGGRHLQCGTYCSSSAAHREWSCSLLGPVTCPIRLQGGREDTFHFRSPT</sequence>
<dbReference type="EMBL" id="CATNWA010016755">
    <property type="protein sequence ID" value="CAI9595146.1"/>
    <property type="molecule type" value="Genomic_DNA"/>
</dbReference>
<organism evidence="1 2">
    <name type="scientific">Staurois parvus</name>
    <dbReference type="NCBI Taxonomy" id="386267"/>
    <lineage>
        <taxon>Eukaryota</taxon>
        <taxon>Metazoa</taxon>
        <taxon>Chordata</taxon>
        <taxon>Craniata</taxon>
        <taxon>Vertebrata</taxon>
        <taxon>Euteleostomi</taxon>
        <taxon>Amphibia</taxon>
        <taxon>Batrachia</taxon>
        <taxon>Anura</taxon>
        <taxon>Neobatrachia</taxon>
        <taxon>Ranoidea</taxon>
        <taxon>Ranidae</taxon>
        <taxon>Staurois</taxon>
    </lineage>
</organism>
<reference evidence="1" key="1">
    <citation type="submission" date="2023-05" db="EMBL/GenBank/DDBJ databases">
        <authorList>
            <person name="Stuckert A."/>
        </authorList>
    </citation>
    <scope>NUCLEOTIDE SEQUENCE</scope>
</reference>
<feature type="non-terminal residue" evidence="1">
    <location>
        <position position="1"/>
    </location>
</feature>
<name>A0ABN9FFW0_9NEOB</name>
<evidence type="ECO:0000313" key="1">
    <source>
        <dbReference type="EMBL" id="CAI9595146.1"/>
    </source>
</evidence>